<accession>A0A2P5Z362</accession>
<keyword evidence="1" id="KW-0472">Membrane</keyword>
<dbReference type="GeneID" id="93879981"/>
<sequence>MIALLLPLMVLAALGFVLSLIVHVMALAGYVPPGGEAVFAMHFGVFIVWLPTVLLSLRLNHTLKSRHSWKRSLAGSPRWMRYATYGLFAYAIVNFLIVAHLTGDQPKAPGVTPTLLRGFSGHWMFFYGMAFSMLYSVYRKPWLLSVAKCPSGHRVDHADRFCSSCGAALPQRDAGT</sequence>
<keyword evidence="1" id="KW-0812">Transmembrane</keyword>
<feature type="transmembrane region" description="Helical" evidence="1">
    <location>
        <begin position="121"/>
        <end position="138"/>
    </location>
</feature>
<dbReference type="AlphaFoldDB" id="A0A2P5Z362"/>
<proteinExistence type="predicted"/>
<dbReference type="Proteomes" id="UP000247346">
    <property type="component" value="Unassembled WGS sequence"/>
</dbReference>
<organism evidence="2 3">
    <name type="scientific">Xanthomonas sacchari</name>
    <dbReference type="NCBI Taxonomy" id="56458"/>
    <lineage>
        <taxon>Bacteria</taxon>
        <taxon>Pseudomonadati</taxon>
        <taxon>Pseudomonadota</taxon>
        <taxon>Gammaproteobacteria</taxon>
        <taxon>Lysobacterales</taxon>
        <taxon>Lysobacteraceae</taxon>
        <taxon>Xanthomonas</taxon>
    </lineage>
</organism>
<comment type="caution">
    <text evidence="2">The sequence shown here is derived from an EMBL/GenBank/DDBJ whole genome shotgun (WGS) entry which is preliminary data.</text>
</comment>
<protein>
    <submittedName>
        <fullName evidence="2">Uncharacterized protein</fullName>
    </submittedName>
</protein>
<feature type="transmembrane region" description="Helical" evidence="1">
    <location>
        <begin position="79"/>
        <end position="101"/>
    </location>
</feature>
<evidence type="ECO:0000256" key="1">
    <source>
        <dbReference type="SAM" id="Phobius"/>
    </source>
</evidence>
<evidence type="ECO:0000313" key="2">
    <source>
        <dbReference type="EMBL" id="PPU82127.1"/>
    </source>
</evidence>
<dbReference type="EMBL" id="MDEK01000010">
    <property type="protein sequence ID" value="PPU82127.1"/>
    <property type="molecule type" value="Genomic_DNA"/>
</dbReference>
<dbReference type="OrthoDB" id="1355850at2"/>
<reference evidence="2 3" key="1">
    <citation type="submission" date="2016-08" db="EMBL/GenBank/DDBJ databases">
        <authorList>
            <person name="Seilhamer J.J."/>
        </authorList>
    </citation>
    <scope>NUCLEOTIDE SEQUENCE [LARGE SCALE GENOMIC DNA]</scope>
    <source>
        <strain evidence="2 3">CFBP4641</strain>
    </source>
</reference>
<dbReference type="RefSeq" id="WP_010343215.1">
    <property type="nucleotide sequence ID" value="NZ_CP132343.1"/>
</dbReference>
<evidence type="ECO:0000313" key="3">
    <source>
        <dbReference type="Proteomes" id="UP000247346"/>
    </source>
</evidence>
<name>A0A2P5Z362_9XANT</name>
<feature type="transmembrane region" description="Helical" evidence="1">
    <location>
        <begin position="38"/>
        <end position="59"/>
    </location>
</feature>
<gene>
    <name evidence="2" type="ORF">XsacCFBP4641_12480</name>
</gene>
<keyword evidence="1" id="KW-1133">Transmembrane helix</keyword>